<feature type="transmembrane region" description="Helical" evidence="1">
    <location>
        <begin position="21"/>
        <end position="42"/>
    </location>
</feature>
<proteinExistence type="predicted"/>
<evidence type="ECO:0000256" key="1">
    <source>
        <dbReference type="SAM" id="Phobius"/>
    </source>
</evidence>
<keyword evidence="1" id="KW-0472">Membrane</keyword>
<accession>A0A6J6CEG2</accession>
<protein>
    <submittedName>
        <fullName evidence="2">Unannotated protein</fullName>
    </submittedName>
</protein>
<sequence>MIPILIAEGAIVHHTELPMPAILYGVIAMILFLALGAVTWSYRDVSNRNPKRTQRAGH</sequence>
<dbReference type="EMBL" id="CAEZST010000018">
    <property type="protein sequence ID" value="CAB4549940.1"/>
    <property type="molecule type" value="Genomic_DNA"/>
</dbReference>
<keyword evidence="1" id="KW-0812">Transmembrane</keyword>
<evidence type="ECO:0000313" key="2">
    <source>
        <dbReference type="EMBL" id="CAB4549940.1"/>
    </source>
</evidence>
<reference evidence="2" key="1">
    <citation type="submission" date="2020-05" db="EMBL/GenBank/DDBJ databases">
        <authorList>
            <person name="Chiriac C."/>
            <person name="Salcher M."/>
            <person name="Ghai R."/>
            <person name="Kavagutti S V."/>
        </authorList>
    </citation>
    <scope>NUCLEOTIDE SEQUENCE</scope>
</reference>
<keyword evidence="1" id="KW-1133">Transmembrane helix</keyword>
<dbReference type="AlphaFoldDB" id="A0A6J6CEG2"/>
<name>A0A6J6CEG2_9ZZZZ</name>
<organism evidence="2">
    <name type="scientific">freshwater metagenome</name>
    <dbReference type="NCBI Taxonomy" id="449393"/>
    <lineage>
        <taxon>unclassified sequences</taxon>
        <taxon>metagenomes</taxon>
        <taxon>ecological metagenomes</taxon>
    </lineage>
</organism>
<gene>
    <name evidence="2" type="ORF">UFOPK1503_00967</name>
</gene>